<dbReference type="Proteomes" id="UP000019225">
    <property type="component" value="Chromosome"/>
</dbReference>
<reference evidence="5 6" key="1">
    <citation type="journal article" date="2014" name="BMC Genomics">
        <title>Complete genome sequence of producer of the glycopeptide antibiotic Aculeximycin Kutzneria albida DSM 43870T, a representative of minor genus of Pseudonocardiaceae.</title>
        <authorList>
            <person name="Rebets Y."/>
            <person name="Tokovenko B."/>
            <person name="Lushchyk I."/>
            <person name="Ruckert C."/>
            <person name="Zaburannyi N."/>
            <person name="Bechthold A."/>
            <person name="Kalinowski J."/>
            <person name="Luzhetskyy A."/>
        </authorList>
    </citation>
    <scope>NUCLEOTIDE SEQUENCE [LARGE SCALE GENOMIC DNA]</scope>
    <source>
        <strain evidence="5">DSM 43870</strain>
    </source>
</reference>
<dbReference type="AlphaFoldDB" id="W5WN13"/>
<dbReference type="HOGENOM" id="CLU_006586_16_0_11"/>
<dbReference type="RefSeq" id="WP_158510848.1">
    <property type="nucleotide sequence ID" value="NZ_CP007155.1"/>
</dbReference>
<dbReference type="InterPro" id="IPR006311">
    <property type="entry name" value="TAT_signal"/>
</dbReference>
<keyword evidence="3" id="KW-0732">Signal</keyword>
<gene>
    <name evidence="5" type="ORF">KALB_6209</name>
</gene>
<dbReference type="InterPro" id="IPR019826">
    <property type="entry name" value="Carboxylesterase_B_AS"/>
</dbReference>
<evidence type="ECO:0000313" key="6">
    <source>
        <dbReference type="Proteomes" id="UP000019225"/>
    </source>
</evidence>
<dbReference type="PROSITE" id="PS00122">
    <property type="entry name" value="CARBOXYLESTERASE_B_1"/>
    <property type="match status" value="1"/>
</dbReference>
<keyword evidence="6" id="KW-1185">Reference proteome</keyword>
<evidence type="ECO:0000256" key="2">
    <source>
        <dbReference type="ARBA" id="ARBA00022801"/>
    </source>
</evidence>
<accession>W5WN13</accession>
<dbReference type="PROSITE" id="PS51318">
    <property type="entry name" value="TAT"/>
    <property type="match status" value="1"/>
</dbReference>
<dbReference type="KEGG" id="kal:KALB_6209"/>
<name>W5WN13_9PSEU</name>
<evidence type="ECO:0000313" key="5">
    <source>
        <dbReference type="EMBL" id="AHH99569.1"/>
    </source>
</evidence>
<dbReference type="PANTHER" id="PTHR11559">
    <property type="entry name" value="CARBOXYLESTERASE"/>
    <property type="match status" value="1"/>
</dbReference>
<sequence length="496" mass="52959">MELTRRGVFALTAAASLTLCGGAGAAAATEEVIARTALGRLRGLRQGGVCVWRGVPYAQPPERFAPARPVQPWQGVRSATEFGPTAMQIALGPGGPSTATRQSEDCLYLNVWSPGTTGRRPVVVWIHGGAFVSGAGSDYDGTQYAALGDTVFVTINYRLGAFGYLYQADRPGSGNLALTDQIAALRWVRQNIAAFGGDPDAVTVMGESAGGMSIGYLLGMPAARGLFRRAVVQSGGARPLFTPEQAAKTTAAVREALGGADPKSVTAEQLRTASAAVAKDSALGGEPFHQVVDGGVVPAHPLEQLDSQVDVMIGTCRDESNVLARILPLFAKGLPQHVKEVVGTAKWAQLQRVYRDSTPSDRDWELDLLSACFTVMPSVWLAEAAHNAGARVWQYRFDYADASPTGPVHAADLMFTFNSVEPDLLAPKADLAVARAVARRVFDGVVAFARDGNPGWAAFEPVRRCTMLFDAEPGVREDRIERVQREAWRGVRPTHF</sequence>
<dbReference type="InterPro" id="IPR029058">
    <property type="entry name" value="AB_hydrolase_fold"/>
</dbReference>
<evidence type="ECO:0000256" key="3">
    <source>
        <dbReference type="RuleBase" id="RU361235"/>
    </source>
</evidence>
<dbReference type="Pfam" id="PF00135">
    <property type="entry name" value="COesterase"/>
    <property type="match status" value="1"/>
</dbReference>
<dbReference type="InterPro" id="IPR002018">
    <property type="entry name" value="CarbesteraseB"/>
</dbReference>
<dbReference type="OrthoDB" id="4308422at2"/>
<dbReference type="STRING" id="1449976.KALB_6209"/>
<evidence type="ECO:0000256" key="1">
    <source>
        <dbReference type="ARBA" id="ARBA00005964"/>
    </source>
</evidence>
<dbReference type="PROSITE" id="PS00941">
    <property type="entry name" value="CARBOXYLESTERASE_B_2"/>
    <property type="match status" value="1"/>
</dbReference>
<dbReference type="eggNOG" id="COG2272">
    <property type="taxonomic scope" value="Bacteria"/>
</dbReference>
<proteinExistence type="inferred from homology"/>
<organism evidence="5 6">
    <name type="scientific">Kutzneria albida DSM 43870</name>
    <dbReference type="NCBI Taxonomy" id="1449976"/>
    <lineage>
        <taxon>Bacteria</taxon>
        <taxon>Bacillati</taxon>
        <taxon>Actinomycetota</taxon>
        <taxon>Actinomycetes</taxon>
        <taxon>Pseudonocardiales</taxon>
        <taxon>Pseudonocardiaceae</taxon>
        <taxon>Kutzneria</taxon>
    </lineage>
</organism>
<dbReference type="InterPro" id="IPR019819">
    <property type="entry name" value="Carboxylesterase_B_CS"/>
</dbReference>
<dbReference type="Gene3D" id="3.40.50.1820">
    <property type="entry name" value="alpha/beta hydrolase"/>
    <property type="match status" value="1"/>
</dbReference>
<feature type="domain" description="Carboxylesterase type B" evidence="4">
    <location>
        <begin position="33"/>
        <end position="455"/>
    </location>
</feature>
<feature type="signal peptide" evidence="3">
    <location>
        <begin position="1"/>
        <end position="25"/>
    </location>
</feature>
<dbReference type="ESTHER" id="9pseu-w5wn13">
    <property type="family name" value="Carb_B_Bacteria"/>
</dbReference>
<dbReference type="InterPro" id="IPR050309">
    <property type="entry name" value="Type-B_Carboxylest/Lipase"/>
</dbReference>
<evidence type="ECO:0000259" key="4">
    <source>
        <dbReference type="Pfam" id="PF00135"/>
    </source>
</evidence>
<feature type="chain" id="PRO_5005151004" description="Carboxylic ester hydrolase" evidence="3">
    <location>
        <begin position="26"/>
        <end position="496"/>
    </location>
</feature>
<dbReference type="SUPFAM" id="SSF53474">
    <property type="entry name" value="alpha/beta-Hydrolases"/>
    <property type="match status" value="1"/>
</dbReference>
<dbReference type="EMBL" id="CP007155">
    <property type="protein sequence ID" value="AHH99569.1"/>
    <property type="molecule type" value="Genomic_DNA"/>
</dbReference>
<dbReference type="EC" id="3.1.1.-" evidence="3"/>
<dbReference type="PATRIC" id="fig|1449976.3.peg.6231"/>
<dbReference type="GO" id="GO:0016787">
    <property type="term" value="F:hydrolase activity"/>
    <property type="evidence" value="ECO:0007669"/>
    <property type="project" value="UniProtKB-KW"/>
</dbReference>
<keyword evidence="2 3" id="KW-0378">Hydrolase</keyword>
<comment type="similarity">
    <text evidence="1 3">Belongs to the type-B carboxylesterase/lipase family.</text>
</comment>
<protein>
    <recommendedName>
        <fullName evidence="3">Carboxylic ester hydrolase</fullName>
        <ecNumber evidence="3">3.1.1.-</ecNumber>
    </recommendedName>
</protein>